<evidence type="ECO:0000313" key="5">
    <source>
        <dbReference type="Ensembl" id="ENSACAP00000034494.1"/>
    </source>
</evidence>
<dbReference type="Ensembl" id="ENSACAT00000048583.1">
    <property type="protein sequence ID" value="ENSACAP00000034494.1"/>
    <property type="gene ID" value="ENSACAG00000041514.1"/>
</dbReference>
<gene>
    <name evidence="5" type="primary">LOC103277653</name>
</gene>
<dbReference type="GO" id="GO:0005737">
    <property type="term" value="C:cytoplasm"/>
    <property type="evidence" value="ECO:0000318"/>
    <property type="project" value="GO_Central"/>
</dbReference>
<feature type="region of interest" description="Disordered" evidence="3">
    <location>
        <begin position="422"/>
        <end position="442"/>
    </location>
</feature>
<keyword evidence="2" id="KW-0833">Ubl conjugation pathway</keyword>
<feature type="domain" description="F-box" evidence="4">
    <location>
        <begin position="779"/>
        <end position="825"/>
    </location>
</feature>
<dbReference type="GeneTree" id="ENSGT00390000009358"/>
<evidence type="ECO:0000256" key="1">
    <source>
        <dbReference type="ARBA" id="ARBA00022614"/>
    </source>
</evidence>
<evidence type="ECO:0000259" key="4">
    <source>
        <dbReference type="PROSITE" id="PS50181"/>
    </source>
</evidence>
<feature type="region of interest" description="Disordered" evidence="3">
    <location>
        <begin position="746"/>
        <end position="767"/>
    </location>
</feature>
<feature type="compositionally biased region" description="Low complexity" evidence="3">
    <location>
        <begin position="7"/>
        <end position="20"/>
    </location>
</feature>
<evidence type="ECO:0000256" key="2">
    <source>
        <dbReference type="ARBA" id="ARBA00022786"/>
    </source>
</evidence>
<evidence type="ECO:0000313" key="6">
    <source>
        <dbReference type="Proteomes" id="UP000001646"/>
    </source>
</evidence>
<dbReference type="InterPro" id="IPR032675">
    <property type="entry name" value="LRR_dom_sf"/>
</dbReference>
<accession>A0A803TH04</accession>
<dbReference type="KEGG" id="acs:103277653"/>
<proteinExistence type="predicted"/>
<feature type="compositionally biased region" description="Basic residues" evidence="3">
    <location>
        <begin position="431"/>
        <end position="441"/>
    </location>
</feature>
<feature type="region of interest" description="Disordered" evidence="3">
    <location>
        <begin position="1"/>
        <end position="20"/>
    </location>
</feature>
<dbReference type="InterPro" id="IPR001611">
    <property type="entry name" value="Leu-rich_rpt"/>
</dbReference>
<dbReference type="InParanoid" id="A0A803TH04"/>
<dbReference type="Gene3D" id="3.80.10.10">
    <property type="entry name" value="Ribonuclease Inhibitor"/>
    <property type="match status" value="2"/>
</dbReference>
<dbReference type="OrthoDB" id="10257471at2759"/>
<sequence length="1179" mass="133452">MASYERSVSGCSTSSSDSIKSRSSSIHSVANYKMGFEEFSSKGNGGKYLIQRLPGMEHLRIQEEASTTDEQTHRKCLSVAYIANDLCDNIGFPETQKLKDIGSWNELFLEKYPVGDSIKDTGEFILDHDIETRRAQKRKEKDDIDQNFGILNLDLLHSDFPRPHVTYKHSQEHSEIWNPYTFSKSNKSSFANEILHPGQTLKYEKEREDIIIYSNIREEHEVDHHNRIKNNSQNSHITQKDDDPFVSTLGSQKNEAYFWAPLNDSSDEECKDWTDVKTNGLQISAAGSKKIKSSCDTADIFRPEERKLFSFQMLGGRPCYTEAFDSSEEKWNPEILQIKDYKSKDFKWVEKPEGSTETTNNVEGLSEEATKRSIFFNHRSKVKKDLSRNGMLDFQPLQEVTDQRNESEAGCIPEKYCEGNKHNREDETKSTFHRGNCKKGQRKTELKSQRKESFLQMNSLCGSISPSPSENSTCKMGSECLELSYKSTDLCTNSDCILLGTVPQFNDESMACIPSTGPRCLQGNISEGAIRSIVGSKSDAEELLSARVRDNVNQKLFRNDKSHSDYSVLAKYYFYLNYLNKSKRLQYQEDNYSFFCQQSSREASISALCTCKSNSLDEQQAEECMNIDFGTCEISCHKDKRTEALKQQGHPEQQEYKAVFASMNPKPLSNLALNTNRLGNPSILKDKEVFEVRKIATNTLCPQRHWARASIAWSAYTHGEVKPRSQHIQTPATGNKVIRKSNCKSQRCTSSGTESKVHPNSAVQGGGEINLRTQGDYDLLPWLLLPDELWFCIFSLLTHKDISRVSQVCHRFYRLAKDESLWKEIQLTNCHCLNDDWLITLGSHHPQRFTLDHCHDESQNITRVGLKRFFQHCEGSLKELNIRNCSGPGFRGDTILLHASTFCHNLRAVDISWTGATDSGLIALVKASRSLQCLSANGCRLTDDSVAMLIEDHGKRLKKLEIFGCHAVTAKCLNCVAVRCPNLKVLNIGRVPRITEDCLAKIVNCMEKLTSLNCTGLNVVKDSLVHFIVKKCPDLECLILHSCSQVTDSSLVEISTHLPSIRYLDVSGCEKVTDAGVQALARKCHRISYLDLSSTATSKRGVYLLASFCFQTLECVKLSFCKDISLDAVGKLCRNCKRLRILHLYGCRFVPDLESIKKVNKNVEILYDLHVPAAKFSSE</sequence>
<name>A0A803TH04_ANOCA</name>
<dbReference type="InterPro" id="IPR006553">
    <property type="entry name" value="Leu-rich_rpt_Cys-con_subtyp"/>
</dbReference>
<dbReference type="Pfam" id="PF12937">
    <property type="entry name" value="F-box-like"/>
    <property type="match status" value="1"/>
</dbReference>
<dbReference type="CDD" id="cd22139">
    <property type="entry name" value="F-box_unchar"/>
    <property type="match status" value="1"/>
</dbReference>
<dbReference type="Pfam" id="PF13516">
    <property type="entry name" value="LRR_6"/>
    <property type="match status" value="2"/>
</dbReference>
<dbReference type="SUPFAM" id="SSF52047">
    <property type="entry name" value="RNI-like"/>
    <property type="match status" value="1"/>
</dbReference>
<dbReference type="AlphaFoldDB" id="A0A803TH04"/>
<dbReference type="PROSITE" id="PS50181">
    <property type="entry name" value="FBOX"/>
    <property type="match status" value="1"/>
</dbReference>
<reference evidence="5" key="3">
    <citation type="submission" date="2025-09" db="UniProtKB">
        <authorList>
            <consortium name="Ensembl"/>
        </authorList>
    </citation>
    <scope>IDENTIFICATION</scope>
</reference>
<dbReference type="SMART" id="SM00367">
    <property type="entry name" value="LRR_CC"/>
    <property type="match status" value="7"/>
</dbReference>
<dbReference type="Proteomes" id="UP000001646">
    <property type="component" value="Chromosome 2"/>
</dbReference>
<protein>
    <recommendedName>
        <fullName evidence="4">F-box domain-containing protein</fullName>
    </recommendedName>
</protein>
<reference evidence="5" key="2">
    <citation type="submission" date="2025-08" db="UniProtKB">
        <authorList>
            <consortium name="Ensembl"/>
        </authorList>
    </citation>
    <scope>IDENTIFICATION</scope>
</reference>
<dbReference type="InterPro" id="IPR001810">
    <property type="entry name" value="F-box_dom"/>
</dbReference>
<dbReference type="SMART" id="SM00256">
    <property type="entry name" value="FBOX"/>
    <property type="match status" value="1"/>
</dbReference>
<dbReference type="SUPFAM" id="SSF81383">
    <property type="entry name" value="F-box domain"/>
    <property type="match status" value="1"/>
</dbReference>
<evidence type="ECO:0000256" key="3">
    <source>
        <dbReference type="SAM" id="MobiDB-lite"/>
    </source>
</evidence>
<dbReference type="PANTHER" id="PTHR13318">
    <property type="entry name" value="PARTNER OF PAIRED, ISOFORM B-RELATED"/>
    <property type="match status" value="1"/>
</dbReference>
<keyword evidence="1" id="KW-0433">Leucine-rich repeat</keyword>
<dbReference type="InterPro" id="IPR036047">
    <property type="entry name" value="F-box-like_dom_sf"/>
</dbReference>
<reference evidence="5 6" key="1">
    <citation type="submission" date="2009-12" db="EMBL/GenBank/DDBJ databases">
        <title>The Genome Sequence of Anolis carolinensis (Green Anole Lizard).</title>
        <authorList>
            <consortium name="The Genome Sequencing Platform"/>
            <person name="Di Palma F."/>
            <person name="Alfoldi J."/>
            <person name="Heiman D."/>
            <person name="Young S."/>
            <person name="Grabherr M."/>
            <person name="Johnson J."/>
            <person name="Lander E.S."/>
            <person name="Lindblad-Toh K."/>
        </authorList>
    </citation>
    <scope>NUCLEOTIDE SEQUENCE [LARGE SCALE GENOMIC DNA]</scope>
    <source>
        <strain evidence="5 6">JBL SC #1</strain>
    </source>
</reference>
<keyword evidence="6" id="KW-1185">Reference proteome</keyword>
<dbReference type="GeneID" id="103277653"/>
<organism evidence="5 6">
    <name type="scientific">Anolis carolinensis</name>
    <name type="common">Green anole</name>
    <name type="synonym">American chameleon</name>
    <dbReference type="NCBI Taxonomy" id="28377"/>
    <lineage>
        <taxon>Eukaryota</taxon>
        <taxon>Metazoa</taxon>
        <taxon>Chordata</taxon>
        <taxon>Craniata</taxon>
        <taxon>Vertebrata</taxon>
        <taxon>Euteleostomi</taxon>
        <taxon>Lepidosauria</taxon>
        <taxon>Squamata</taxon>
        <taxon>Bifurcata</taxon>
        <taxon>Unidentata</taxon>
        <taxon>Episquamata</taxon>
        <taxon>Toxicofera</taxon>
        <taxon>Iguania</taxon>
        <taxon>Dactyloidae</taxon>
        <taxon>Anolis</taxon>
    </lineage>
</organism>